<gene>
    <name evidence="2" type="ORF">GPUH_LOCUS22371</name>
</gene>
<dbReference type="Pfam" id="PF12816">
    <property type="entry name" value="TPR_Vps8"/>
    <property type="match status" value="1"/>
</dbReference>
<dbReference type="GO" id="GO:0030897">
    <property type="term" value="C:HOPS complex"/>
    <property type="evidence" value="ECO:0007669"/>
    <property type="project" value="TreeGrafter"/>
</dbReference>
<dbReference type="GO" id="GO:0034058">
    <property type="term" value="P:endosomal vesicle fusion"/>
    <property type="evidence" value="ECO:0007669"/>
    <property type="project" value="TreeGrafter"/>
</dbReference>
<reference evidence="2 3" key="2">
    <citation type="submission" date="2018-11" db="EMBL/GenBank/DDBJ databases">
        <authorList>
            <consortium name="Pathogen Informatics"/>
        </authorList>
    </citation>
    <scope>NUCLEOTIDE SEQUENCE [LARGE SCALE GENOMIC DNA]</scope>
</reference>
<dbReference type="InterPro" id="IPR025941">
    <property type="entry name" value="Vps8_central_dom"/>
</dbReference>
<evidence type="ECO:0000313" key="4">
    <source>
        <dbReference type="WBParaSite" id="GPUH_0002239801-mRNA-1"/>
    </source>
</evidence>
<dbReference type="InterPro" id="IPR045111">
    <property type="entry name" value="Vps41/Vps8"/>
</dbReference>
<dbReference type="AlphaFoldDB" id="A0A183EN30"/>
<reference evidence="4" key="1">
    <citation type="submission" date="2016-06" db="UniProtKB">
        <authorList>
            <consortium name="WormBaseParasite"/>
        </authorList>
    </citation>
    <scope>IDENTIFICATION</scope>
</reference>
<accession>A0A183EN30</accession>
<dbReference type="PANTHER" id="PTHR12616">
    <property type="entry name" value="VACUOLAR PROTEIN SORTING VPS41"/>
    <property type="match status" value="1"/>
</dbReference>
<name>A0A183EN30_9BILA</name>
<dbReference type="PANTHER" id="PTHR12616:SF8">
    <property type="entry name" value="VACUOLAR PROTEIN SORTING-ASSOCIATED PROTEIN 8 HOMOLOG"/>
    <property type="match status" value="1"/>
</dbReference>
<protein>
    <submittedName>
        <fullName evidence="4">Vps8 domain-containing protein</fullName>
    </submittedName>
</protein>
<dbReference type="GO" id="GO:0006623">
    <property type="term" value="P:protein targeting to vacuole"/>
    <property type="evidence" value="ECO:0007669"/>
    <property type="project" value="InterPro"/>
</dbReference>
<dbReference type="WBParaSite" id="GPUH_0002239801-mRNA-1">
    <property type="protein sequence ID" value="GPUH_0002239801-mRNA-1"/>
    <property type="gene ID" value="GPUH_0002239801"/>
</dbReference>
<dbReference type="GO" id="GO:0005770">
    <property type="term" value="C:late endosome"/>
    <property type="evidence" value="ECO:0007669"/>
    <property type="project" value="TreeGrafter"/>
</dbReference>
<dbReference type="Proteomes" id="UP000271098">
    <property type="component" value="Unassembled WGS sequence"/>
</dbReference>
<evidence type="ECO:0000313" key="3">
    <source>
        <dbReference type="Proteomes" id="UP000271098"/>
    </source>
</evidence>
<evidence type="ECO:0000259" key="1">
    <source>
        <dbReference type="Pfam" id="PF12816"/>
    </source>
</evidence>
<organism evidence="4">
    <name type="scientific">Gongylonema pulchrum</name>
    <dbReference type="NCBI Taxonomy" id="637853"/>
    <lineage>
        <taxon>Eukaryota</taxon>
        <taxon>Metazoa</taxon>
        <taxon>Ecdysozoa</taxon>
        <taxon>Nematoda</taxon>
        <taxon>Chromadorea</taxon>
        <taxon>Rhabditida</taxon>
        <taxon>Spirurina</taxon>
        <taxon>Spiruromorpha</taxon>
        <taxon>Spiruroidea</taxon>
        <taxon>Gongylonematidae</taxon>
        <taxon>Gongylonema</taxon>
    </lineage>
</organism>
<dbReference type="EMBL" id="UYRT01094932">
    <property type="protein sequence ID" value="VDN39910.1"/>
    <property type="molecule type" value="Genomic_DNA"/>
</dbReference>
<feature type="domain" description="Vacuolar protein sorting-associated protein 8 central" evidence="1">
    <location>
        <begin position="205"/>
        <end position="264"/>
    </location>
</feature>
<sequence length="264" mass="29241">MIGLMWVEPYYLVIVDADEKVHLIDIMQGEVAVEDASAIQLAYGTADFKGLSTGGNVSAALDYLANSVCYQSYCRVGPIAYLLGQSAVYEITVSDQIAQLENFINRGEVISAVLFALDIFVGKIGCRSRRANMRHVVSACMPDLVQTLLTLTTTGLENGKVVQLIDHYKKHIQLLVKACITTGRFDLLYNTIYASLAKDALSKAIFFEFIDEMVLDGKFENPPPALVSDYFHHLIAEGNLSQFEAAVVRIRVDKQDIHFVMTTC</sequence>
<evidence type="ECO:0000313" key="2">
    <source>
        <dbReference type="EMBL" id="VDN39910.1"/>
    </source>
</evidence>
<dbReference type="Pfam" id="PF23410">
    <property type="entry name" value="Beta-prop_VPS8"/>
    <property type="match status" value="1"/>
</dbReference>
<proteinExistence type="predicted"/>
<dbReference type="OrthoDB" id="5861375at2759"/>
<keyword evidence="3" id="KW-1185">Reference proteome</keyword>